<dbReference type="RefSeq" id="WP_259538262.1">
    <property type="nucleotide sequence ID" value="NZ_JANLCJ010000002.1"/>
</dbReference>
<evidence type="ECO:0008006" key="3">
    <source>
        <dbReference type="Google" id="ProtNLM"/>
    </source>
</evidence>
<gene>
    <name evidence="1" type="ORF">N1032_06785</name>
</gene>
<proteinExistence type="predicted"/>
<keyword evidence="2" id="KW-1185">Reference proteome</keyword>
<evidence type="ECO:0000313" key="2">
    <source>
        <dbReference type="Proteomes" id="UP001165586"/>
    </source>
</evidence>
<dbReference type="Proteomes" id="UP001165586">
    <property type="component" value="Unassembled WGS sequence"/>
</dbReference>
<reference evidence="1" key="1">
    <citation type="submission" date="2022-08" db="EMBL/GenBank/DDBJ databases">
        <authorList>
            <person name="Deng Y."/>
            <person name="Han X.-F."/>
            <person name="Zhang Y.-Q."/>
        </authorList>
    </citation>
    <scope>NUCLEOTIDE SEQUENCE</scope>
    <source>
        <strain evidence="1">CPCC 203386</strain>
    </source>
</reference>
<accession>A0ABT2GZW6</accession>
<dbReference type="EMBL" id="JANLCJ010000002">
    <property type="protein sequence ID" value="MCS5733441.1"/>
    <property type="molecule type" value="Genomic_DNA"/>
</dbReference>
<evidence type="ECO:0000313" key="1">
    <source>
        <dbReference type="EMBL" id="MCS5733441.1"/>
    </source>
</evidence>
<comment type="caution">
    <text evidence="1">The sequence shown here is derived from an EMBL/GenBank/DDBJ whole genome shotgun (WGS) entry which is preliminary data.</text>
</comment>
<sequence length="1309" mass="139059">MPESLDERVRAWAAAEWKAIAPGSAAVALPPVADGDLVLPITRASDLVALVTVWHGVEAVDGPRGPELRAVGGADAAANAANAADPPTLTVHFPFQHAHEGARYEAAGAPQPPMLPSTSAAEIAPEVDLPDGPARFRPARASRLVFTLPGDLAVPLTTTGILALLPTLTMRVHPLATPGEAPVAYPDFPPTILWPWIIVDDGIRARLNDGVVELAAARKSDTARLEKLSRDATRELFAENRDRVLEALQTTPLQPARGFTLEQNPGWLRPVFPDGRVFPGVELNPSTLSRPPDPGETAIEAPFRLAVSPAVDGRWVHAPHPVPGDGDPSLVELWHTRLARHVGATDEANESPSAATVEDPDDRRLIIRAVWTRDRDGLIDDLWTNPKADQAGGALFDASPATEQPFFGSLNRSDRQRIVRQSSESWAANLRATPIPPVPVAARRLWLSAYGADLDLHGQWNTKPYSAAGIASILAWDHVATGGRDQYVRVVYPGYLYPFGHRTVLVKVTQRVIRPSDDPVAELVQHRFLAVTQPVNTYDSHEFPFTSIRLSPVITPDLDEGATNGDRFWPTVGGLPFPFRAEAIDKAGAVVQLDVPLMWVAEHASAADQRAAIDAEYDASALRFVPARGQRIAFAEPLPRSGPVAPPNGGDPIVETEQLRFRGTAGLGTATPRVSSADVVVTAAKQIAGIDTLTIAYHSAFRTEGFSAANTGKVWAIALTEEHITQVGYVDVVLDGEASLQQVPVLSFGEPDHSSESGGGFVQPSQPLAGLSALTGIVGDPDGALTQQFDPSAALAGALPKLFGLIPLDEIIGHDFSSAPAVVSQAMDALQKLADDVQRAEAYARRAVEQAQHQVAALAGAAQSMIDDANATVAAAETLATDAAALATALPDIVTAAVGDDDAAAAAAETELREGLARVATDIRALGAKLPPLVRHQLADVGQALDHAASLTSLIGDIRAAYRALTSGDLAKAELVYRYDWQPEITDWPAGSPVFVLTGPNRGRNLTLSVTGRASGAGHASVEIMAELVDFELRLMPGADLVVVRFDRFSFHSGSSGKTEIDVVFRDIEFVGMLSFVQTLKELIPFDGFSDPPYTDISPSELKAGFTLALPNLAVGMFALANISLGAFVRVPFLGESVSVGFDFCSRERPFTLTVLCIGGGGWFGLRLSPKRLELVELGLEAGAYLSVDLGVASGSISVAIGIYLRLEGDAGSLTGYFRMRGEVNVLGIASASLELAIVLTYEFSTGKIIGSATVTLTIEVFCFSKSVSFHAERRFAGAGGDPSFREMITAPDGSTAAWDDYLDAFAVE</sequence>
<name>A0ABT2GZW6_9MICO</name>
<organism evidence="1 2">
    <name type="scientific">Herbiconiux daphne</name>
    <dbReference type="NCBI Taxonomy" id="2970914"/>
    <lineage>
        <taxon>Bacteria</taxon>
        <taxon>Bacillati</taxon>
        <taxon>Actinomycetota</taxon>
        <taxon>Actinomycetes</taxon>
        <taxon>Micrococcales</taxon>
        <taxon>Microbacteriaceae</taxon>
        <taxon>Herbiconiux</taxon>
    </lineage>
</organism>
<protein>
    <recommendedName>
        <fullName evidence="3">Tc toxin complex TcA C-terminal TcB-binding domain-containing protein</fullName>
    </recommendedName>
</protein>